<feature type="transmembrane region" description="Helical" evidence="1">
    <location>
        <begin position="420"/>
        <end position="442"/>
    </location>
</feature>
<evidence type="ECO:0008006" key="4">
    <source>
        <dbReference type="Google" id="ProtNLM"/>
    </source>
</evidence>
<dbReference type="InterPro" id="IPR039672">
    <property type="entry name" value="MFS_2"/>
</dbReference>
<feature type="transmembrane region" description="Helical" evidence="1">
    <location>
        <begin position="270"/>
        <end position="296"/>
    </location>
</feature>
<feature type="transmembrane region" description="Helical" evidence="1">
    <location>
        <begin position="40"/>
        <end position="61"/>
    </location>
</feature>
<dbReference type="InterPro" id="IPR036259">
    <property type="entry name" value="MFS_trans_sf"/>
</dbReference>
<reference evidence="2 3" key="1">
    <citation type="submission" date="2017-10" db="EMBL/GenBank/DDBJ databases">
        <title>Complete genome sequence of Collinsella aerofaciens isolated from the gut of a healthy adult Indian.</title>
        <authorList>
            <person name="Bag S."/>
            <person name="Ghosh T.S."/>
            <person name="Das B."/>
        </authorList>
    </citation>
    <scope>NUCLEOTIDE SEQUENCE [LARGE SCALE GENOMIC DNA]</scope>
    <source>
        <strain evidence="3">indica</strain>
    </source>
</reference>
<dbReference type="KEGG" id="caer:CSV91_09365"/>
<proteinExistence type="predicted"/>
<protein>
    <recommendedName>
        <fullName evidence="4">MFS transporter</fullName>
    </recommendedName>
</protein>
<dbReference type="PANTHER" id="PTHR11328:SF24">
    <property type="entry name" value="MAJOR FACILITATOR SUPERFAMILY (MFS) PROFILE DOMAIN-CONTAINING PROTEIN"/>
    <property type="match status" value="1"/>
</dbReference>
<feature type="transmembrane region" description="Helical" evidence="1">
    <location>
        <begin position="139"/>
        <end position="160"/>
    </location>
</feature>
<dbReference type="Proteomes" id="UP000225608">
    <property type="component" value="Chromosome"/>
</dbReference>
<dbReference type="GO" id="GO:0008643">
    <property type="term" value="P:carbohydrate transport"/>
    <property type="evidence" value="ECO:0007669"/>
    <property type="project" value="InterPro"/>
</dbReference>
<feature type="transmembrane region" description="Helical" evidence="1">
    <location>
        <begin position="333"/>
        <end position="351"/>
    </location>
</feature>
<dbReference type="EMBL" id="CP024160">
    <property type="protein sequence ID" value="ATP54716.1"/>
    <property type="molecule type" value="Genomic_DNA"/>
</dbReference>
<keyword evidence="1" id="KW-1133">Transmembrane helix</keyword>
<feature type="transmembrane region" description="Helical" evidence="1">
    <location>
        <begin position="308"/>
        <end position="326"/>
    </location>
</feature>
<evidence type="ECO:0000313" key="2">
    <source>
        <dbReference type="EMBL" id="ATP54716.1"/>
    </source>
</evidence>
<organism evidence="2 3">
    <name type="scientific">Collinsella aerofaciens</name>
    <dbReference type="NCBI Taxonomy" id="74426"/>
    <lineage>
        <taxon>Bacteria</taxon>
        <taxon>Bacillati</taxon>
        <taxon>Actinomycetota</taxon>
        <taxon>Coriobacteriia</taxon>
        <taxon>Coriobacteriales</taxon>
        <taxon>Coriobacteriaceae</taxon>
        <taxon>Collinsella</taxon>
    </lineage>
</organism>
<keyword evidence="1" id="KW-0472">Membrane</keyword>
<dbReference type="PANTHER" id="PTHR11328">
    <property type="entry name" value="MAJOR FACILITATOR SUPERFAMILY DOMAIN-CONTAINING PROTEIN"/>
    <property type="match status" value="1"/>
</dbReference>
<dbReference type="GO" id="GO:0015293">
    <property type="term" value="F:symporter activity"/>
    <property type="evidence" value="ECO:0007669"/>
    <property type="project" value="InterPro"/>
</dbReference>
<dbReference type="Pfam" id="PF13347">
    <property type="entry name" value="MFS_2"/>
    <property type="match status" value="1"/>
</dbReference>
<feature type="transmembrane region" description="Helical" evidence="1">
    <location>
        <begin position="181"/>
        <end position="201"/>
    </location>
</feature>
<evidence type="ECO:0000256" key="1">
    <source>
        <dbReference type="SAM" id="Phobius"/>
    </source>
</evidence>
<feature type="transmembrane region" description="Helical" evidence="1">
    <location>
        <begin position="114"/>
        <end position="133"/>
    </location>
</feature>
<sequence>MQTDIGMDSNVLLQDNREKRGSSMTNKIGKKRKITFWTRLGFGMGGMLNSGALSFTHSYMVLFLSTECGLSAGEAALISSFAIYLNAILCPLMGFVADNFYATKIGRIFGRRRFWILLAIPMMVAEPLIFVATPFGFPYYFVLYLIYNVAYTFCTANLSPLTIEMTDDFKERTYLTGYKHLFGNAAGFLMAALVGFGFGTFGETNPFSYFIIATINASVMAISLLCVYLSTWEHTPEEVAQEKIESVGEGIKKFFIDVISTFRNKSFRKVLYAQVSTKLAAACWSACLSFFIVYCLQIPKSYESVMEMPGKVVAIVCTAIWVALMAKKGFHKSWYLANVGCAACIIAYNYFAFGQINGTSTVAIAMIAYPIIFAIWKFFYVGFQYLPDVLLNYIPDVDELITLRRREGIYSSAQQLCQQIAQAVAVNVWAIVLAASGFIQTAGNSDAVTQPATVPLYICGYMLIGCAGFFLLAAVLARGIKIDKEQCDILCDEIHRVKEGGKMADVKPEVKALCEELSGFKYEDCFAHNNVGFQDGSVIPAE</sequence>
<name>A0A2D1TZD7_9ACTN</name>
<dbReference type="GO" id="GO:0005886">
    <property type="term" value="C:plasma membrane"/>
    <property type="evidence" value="ECO:0007669"/>
    <property type="project" value="TreeGrafter"/>
</dbReference>
<gene>
    <name evidence="2" type="ORF">CSV91_09365</name>
</gene>
<feature type="transmembrane region" description="Helical" evidence="1">
    <location>
        <begin position="363"/>
        <end position="383"/>
    </location>
</feature>
<keyword evidence="1" id="KW-0812">Transmembrane</keyword>
<evidence type="ECO:0000313" key="3">
    <source>
        <dbReference type="Proteomes" id="UP000225608"/>
    </source>
</evidence>
<feature type="transmembrane region" description="Helical" evidence="1">
    <location>
        <begin position="207"/>
        <end position="229"/>
    </location>
</feature>
<dbReference type="Gene3D" id="1.20.1250.20">
    <property type="entry name" value="MFS general substrate transporter like domains"/>
    <property type="match status" value="1"/>
</dbReference>
<dbReference type="SUPFAM" id="SSF103473">
    <property type="entry name" value="MFS general substrate transporter"/>
    <property type="match status" value="1"/>
</dbReference>
<accession>A0A2D1TZD7</accession>
<feature type="transmembrane region" description="Helical" evidence="1">
    <location>
        <begin position="81"/>
        <end position="102"/>
    </location>
</feature>
<feature type="transmembrane region" description="Helical" evidence="1">
    <location>
        <begin position="454"/>
        <end position="476"/>
    </location>
</feature>
<dbReference type="AlphaFoldDB" id="A0A2D1TZD7"/>